<comment type="caution">
    <text evidence="3">The sequence shown here is derived from an EMBL/GenBank/DDBJ whole genome shotgun (WGS) entry which is preliminary data.</text>
</comment>
<sequence length="97" mass="9576">MALMGRHATPPALPDPPDAPAGRAARLASRYLPRLVLAVCAAITTTLAVAWAGNAWSSATVAGGAVAVVVLGAAWLAGTVPSPPSESAPDTGHDAVQ</sequence>
<evidence type="ECO:0000256" key="1">
    <source>
        <dbReference type="SAM" id="MobiDB-lite"/>
    </source>
</evidence>
<proteinExistence type="predicted"/>
<accession>A0A511YW76</accession>
<feature type="transmembrane region" description="Helical" evidence="2">
    <location>
        <begin position="35"/>
        <end position="53"/>
    </location>
</feature>
<dbReference type="Proteomes" id="UP000321484">
    <property type="component" value="Unassembled WGS sequence"/>
</dbReference>
<dbReference type="AlphaFoldDB" id="A0A511YW76"/>
<reference evidence="3 4" key="1">
    <citation type="submission" date="2019-07" db="EMBL/GenBank/DDBJ databases">
        <title>Whole genome shotgun sequence of Actinotalea fermentans NBRC 105374.</title>
        <authorList>
            <person name="Hosoyama A."/>
            <person name="Uohara A."/>
            <person name="Ohji S."/>
            <person name="Ichikawa N."/>
        </authorList>
    </citation>
    <scope>NUCLEOTIDE SEQUENCE [LARGE SCALE GENOMIC DNA]</scope>
    <source>
        <strain evidence="3 4">NBRC 105374</strain>
    </source>
</reference>
<organism evidence="3 4">
    <name type="scientific">Actinotalea fermentans</name>
    <dbReference type="NCBI Taxonomy" id="43671"/>
    <lineage>
        <taxon>Bacteria</taxon>
        <taxon>Bacillati</taxon>
        <taxon>Actinomycetota</taxon>
        <taxon>Actinomycetes</taxon>
        <taxon>Micrococcales</taxon>
        <taxon>Cellulomonadaceae</taxon>
        <taxon>Actinotalea</taxon>
    </lineage>
</organism>
<keyword evidence="2" id="KW-0472">Membrane</keyword>
<evidence type="ECO:0000313" key="4">
    <source>
        <dbReference type="Proteomes" id="UP000321484"/>
    </source>
</evidence>
<keyword evidence="2" id="KW-1133">Transmembrane helix</keyword>
<evidence type="ECO:0000256" key="2">
    <source>
        <dbReference type="SAM" id="Phobius"/>
    </source>
</evidence>
<keyword evidence="4" id="KW-1185">Reference proteome</keyword>
<feature type="transmembrane region" description="Helical" evidence="2">
    <location>
        <begin position="59"/>
        <end position="77"/>
    </location>
</feature>
<name>A0A511YW76_9CELL</name>
<dbReference type="EMBL" id="BJYK01000001">
    <property type="protein sequence ID" value="GEN79445.1"/>
    <property type="molecule type" value="Genomic_DNA"/>
</dbReference>
<evidence type="ECO:0000313" key="3">
    <source>
        <dbReference type="EMBL" id="GEN79445.1"/>
    </source>
</evidence>
<keyword evidence="2" id="KW-0812">Transmembrane</keyword>
<protein>
    <submittedName>
        <fullName evidence="3">Uncharacterized protein</fullName>
    </submittedName>
</protein>
<gene>
    <name evidence="3" type="ORF">AFE02nite_11790</name>
</gene>
<feature type="region of interest" description="Disordered" evidence="1">
    <location>
        <begin position="1"/>
        <end position="22"/>
    </location>
</feature>